<accession>A0ABV5BGB2</accession>
<dbReference type="RefSeq" id="WP_375528419.1">
    <property type="nucleotide sequence ID" value="NZ_JBHILM010000047.1"/>
</dbReference>
<evidence type="ECO:0000313" key="5">
    <source>
        <dbReference type="Proteomes" id="UP001580407"/>
    </source>
</evidence>
<dbReference type="InterPro" id="IPR009057">
    <property type="entry name" value="Homeodomain-like_sf"/>
</dbReference>
<evidence type="ECO:0000259" key="3">
    <source>
        <dbReference type="PROSITE" id="PS01124"/>
    </source>
</evidence>
<name>A0ABV5BGB2_9BACL</name>
<keyword evidence="2" id="KW-0804">Transcription</keyword>
<evidence type="ECO:0000313" key="4">
    <source>
        <dbReference type="EMBL" id="MFB5684749.1"/>
    </source>
</evidence>
<keyword evidence="5" id="KW-1185">Reference proteome</keyword>
<sequence>MIKNRGETMSGNKQEGIAALDFEGAGSSDLNLLDQLLMMVDSRTFSEGRNQTIIPFLSIYKHSRPTMLTQSVLSPSFCLVLQGTKKLFLGEEIIYYGAGDYLASLIDMPASGQTVSAQERSPYIGLRIDLSMQEIASVIMEAGIHAKLKNKKWNRAAFIGKSNSNLQDAFIRLLKLLDEPQNAPFLSGLIKREMIFHLLTGDYGFLFLQQAFFDQQSEGVGKAITWIRENYTRSFTVAELAKMCNMSTSGLHHKFKAVTTMGPLQYQKSLRLQEARRLMLSGATDATTAAREVGYESPTQFNREYRRIFGLPPLKDIHEIRKNT</sequence>
<keyword evidence="1" id="KW-0805">Transcription regulation</keyword>
<organism evidence="4 5">
    <name type="scientific">Paenibacillus terreus</name>
    <dbReference type="NCBI Taxonomy" id="1387834"/>
    <lineage>
        <taxon>Bacteria</taxon>
        <taxon>Bacillati</taxon>
        <taxon>Bacillota</taxon>
        <taxon>Bacilli</taxon>
        <taxon>Bacillales</taxon>
        <taxon>Paenibacillaceae</taxon>
        <taxon>Paenibacillus</taxon>
    </lineage>
</organism>
<dbReference type="Pfam" id="PF06719">
    <property type="entry name" value="AraC_N"/>
    <property type="match status" value="1"/>
</dbReference>
<proteinExistence type="predicted"/>
<reference evidence="4 5" key="1">
    <citation type="submission" date="2024-09" db="EMBL/GenBank/DDBJ databases">
        <authorList>
            <person name="Ruan L."/>
        </authorList>
    </citation>
    <scope>NUCLEOTIDE SEQUENCE [LARGE SCALE GENOMIC DNA]</scope>
    <source>
        <strain evidence="4 5">D33</strain>
    </source>
</reference>
<dbReference type="PANTHER" id="PTHR43436">
    <property type="entry name" value="ARAC-FAMILY TRANSCRIPTIONAL REGULATOR"/>
    <property type="match status" value="1"/>
</dbReference>
<gene>
    <name evidence="4" type="ORF">ACE3NQ_27960</name>
</gene>
<evidence type="ECO:0000256" key="1">
    <source>
        <dbReference type="ARBA" id="ARBA00023015"/>
    </source>
</evidence>
<dbReference type="SUPFAM" id="SSF46689">
    <property type="entry name" value="Homeodomain-like"/>
    <property type="match status" value="2"/>
</dbReference>
<dbReference type="InterPro" id="IPR009594">
    <property type="entry name" value="Tscrpt_reg_HTH_AraC_N"/>
</dbReference>
<dbReference type="InterPro" id="IPR018060">
    <property type="entry name" value="HTH_AraC"/>
</dbReference>
<dbReference type="EMBL" id="JBHILM010000047">
    <property type="protein sequence ID" value="MFB5684749.1"/>
    <property type="molecule type" value="Genomic_DNA"/>
</dbReference>
<dbReference type="Gene3D" id="1.10.10.60">
    <property type="entry name" value="Homeodomain-like"/>
    <property type="match status" value="1"/>
</dbReference>
<comment type="caution">
    <text evidence="4">The sequence shown here is derived from an EMBL/GenBank/DDBJ whole genome shotgun (WGS) entry which is preliminary data.</text>
</comment>
<feature type="domain" description="HTH araC/xylS-type" evidence="3">
    <location>
        <begin position="221"/>
        <end position="319"/>
    </location>
</feature>
<dbReference type="Proteomes" id="UP001580407">
    <property type="component" value="Unassembled WGS sequence"/>
</dbReference>
<dbReference type="PANTHER" id="PTHR43436:SF1">
    <property type="entry name" value="TRANSCRIPTIONAL REGULATORY PROTEIN"/>
    <property type="match status" value="1"/>
</dbReference>
<protein>
    <submittedName>
        <fullName evidence="4">AraC family transcriptional regulator N-terminal domain-containing protein</fullName>
    </submittedName>
</protein>
<dbReference type="PROSITE" id="PS01124">
    <property type="entry name" value="HTH_ARAC_FAMILY_2"/>
    <property type="match status" value="1"/>
</dbReference>
<evidence type="ECO:0000256" key="2">
    <source>
        <dbReference type="ARBA" id="ARBA00023163"/>
    </source>
</evidence>
<dbReference type="SMART" id="SM00342">
    <property type="entry name" value="HTH_ARAC"/>
    <property type="match status" value="1"/>
</dbReference>
<dbReference type="Pfam" id="PF12833">
    <property type="entry name" value="HTH_18"/>
    <property type="match status" value="1"/>
</dbReference>